<evidence type="ECO:0000256" key="3">
    <source>
        <dbReference type="ARBA" id="ARBA00022729"/>
    </source>
</evidence>
<comment type="caution">
    <text evidence="8">The sequence shown here is derived from an EMBL/GenBank/DDBJ whole genome shotgun (WGS) entry which is preliminary data.</text>
</comment>
<evidence type="ECO:0000256" key="4">
    <source>
        <dbReference type="ARBA" id="ARBA00022750"/>
    </source>
</evidence>
<dbReference type="InterPro" id="IPR001969">
    <property type="entry name" value="Aspartic_peptidase_AS"/>
</dbReference>
<keyword evidence="5" id="KW-0378">Hydrolase</keyword>
<dbReference type="Pfam" id="PF14541">
    <property type="entry name" value="TAXi_C"/>
    <property type="match status" value="1"/>
</dbReference>
<dbReference type="GO" id="GO:0004190">
    <property type="term" value="F:aspartic-type endopeptidase activity"/>
    <property type="evidence" value="ECO:0007669"/>
    <property type="project" value="UniProtKB-KW"/>
</dbReference>
<dbReference type="Gene3D" id="2.40.70.10">
    <property type="entry name" value="Acid Proteases"/>
    <property type="match status" value="2"/>
</dbReference>
<sequence length="331" mass="35311">MTYTVGTPPFKILGIADTGSDLIWSQCNPCNACYNQTAPLFDPAKSITYKKVSCAARQCESLGNEASCSLGSCTYAAHYGDQSYSYGDLAFEKLTLGSTNGRPVSFPKTAIGCGHKNDGTFNEKGSGIVGLGGGELSLVSQIKSSIGGKFSYCLVPLFSESSKTSSKLNFGENAIVSGPGTVSTPRVSKSPDTFYYLTLEALSVGEKRLEFFESSSRRSNYVEGNIIIDSGTTLTLLPENVYSRLESAVQESIQAEPVTDPTGVLSLCYSSTGNDIKVPVITAHFTGADVKLNPVNTFVSVTEDVAVLCICSKSNILYLWKLGTNELIGWL</sequence>
<keyword evidence="6" id="KW-0325">Glycoprotein</keyword>
<dbReference type="PANTHER" id="PTHR47967:SF66">
    <property type="entry name" value="ASPARTIC PROTEINASE CDR1-RELATED"/>
    <property type="match status" value="1"/>
</dbReference>
<dbReference type="EMBL" id="JARAOO010000012">
    <property type="protein sequence ID" value="KAJ7949689.1"/>
    <property type="molecule type" value="Genomic_DNA"/>
</dbReference>
<dbReference type="Pfam" id="PF14543">
    <property type="entry name" value="TAXi_N"/>
    <property type="match status" value="1"/>
</dbReference>
<keyword evidence="2" id="KW-0645">Protease</keyword>
<dbReference type="AlphaFoldDB" id="A0AAD7L153"/>
<organism evidence="8 9">
    <name type="scientific">Quillaja saponaria</name>
    <name type="common">Soap bark tree</name>
    <dbReference type="NCBI Taxonomy" id="32244"/>
    <lineage>
        <taxon>Eukaryota</taxon>
        <taxon>Viridiplantae</taxon>
        <taxon>Streptophyta</taxon>
        <taxon>Embryophyta</taxon>
        <taxon>Tracheophyta</taxon>
        <taxon>Spermatophyta</taxon>
        <taxon>Magnoliopsida</taxon>
        <taxon>eudicotyledons</taxon>
        <taxon>Gunneridae</taxon>
        <taxon>Pentapetalae</taxon>
        <taxon>rosids</taxon>
        <taxon>fabids</taxon>
        <taxon>Fabales</taxon>
        <taxon>Quillajaceae</taxon>
        <taxon>Quillaja</taxon>
    </lineage>
</organism>
<dbReference type="GO" id="GO:0006508">
    <property type="term" value="P:proteolysis"/>
    <property type="evidence" value="ECO:0007669"/>
    <property type="project" value="UniProtKB-KW"/>
</dbReference>
<dbReference type="InterPro" id="IPR032799">
    <property type="entry name" value="TAXi_C"/>
</dbReference>
<evidence type="ECO:0000259" key="7">
    <source>
        <dbReference type="PROSITE" id="PS51767"/>
    </source>
</evidence>
<dbReference type="Proteomes" id="UP001163823">
    <property type="component" value="Chromosome 12"/>
</dbReference>
<protein>
    <submittedName>
        <fullName evidence="8">Aspartic proteinase CDR1-like</fullName>
    </submittedName>
</protein>
<dbReference type="InterPro" id="IPR051708">
    <property type="entry name" value="Plant_Aspart_Prot_A1"/>
</dbReference>
<evidence type="ECO:0000313" key="8">
    <source>
        <dbReference type="EMBL" id="KAJ7949689.1"/>
    </source>
</evidence>
<evidence type="ECO:0000256" key="1">
    <source>
        <dbReference type="ARBA" id="ARBA00007447"/>
    </source>
</evidence>
<evidence type="ECO:0000256" key="2">
    <source>
        <dbReference type="ARBA" id="ARBA00022670"/>
    </source>
</evidence>
<evidence type="ECO:0000313" key="9">
    <source>
        <dbReference type="Proteomes" id="UP001163823"/>
    </source>
</evidence>
<name>A0AAD7L153_QUISA</name>
<dbReference type="PROSITE" id="PS51767">
    <property type="entry name" value="PEPTIDASE_A1"/>
    <property type="match status" value="1"/>
</dbReference>
<accession>A0AAD7L153</accession>
<keyword evidence="4" id="KW-0064">Aspartyl protease</keyword>
<dbReference type="SUPFAM" id="SSF50630">
    <property type="entry name" value="Acid proteases"/>
    <property type="match status" value="1"/>
</dbReference>
<dbReference type="PROSITE" id="PS00141">
    <property type="entry name" value="ASP_PROTEASE"/>
    <property type="match status" value="1"/>
</dbReference>
<dbReference type="InterPro" id="IPR021109">
    <property type="entry name" value="Peptidase_aspartic_dom_sf"/>
</dbReference>
<proteinExistence type="inferred from homology"/>
<dbReference type="GO" id="GO:0005576">
    <property type="term" value="C:extracellular region"/>
    <property type="evidence" value="ECO:0007669"/>
    <property type="project" value="TreeGrafter"/>
</dbReference>
<dbReference type="InterPro" id="IPR033121">
    <property type="entry name" value="PEPTIDASE_A1"/>
</dbReference>
<dbReference type="CDD" id="cd05476">
    <property type="entry name" value="pepsin_A_like_plant"/>
    <property type="match status" value="1"/>
</dbReference>
<feature type="domain" description="Peptidase A1" evidence="7">
    <location>
        <begin position="1"/>
        <end position="331"/>
    </location>
</feature>
<dbReference type="InterPro" id="IPR034161">
    <property type="entry name" value="Pepsin-like_plant"/>
</dbReference>
<comment type="similarity">
    <text evidence="1">Belongs to the peptidase A1 family.</text>
</comment>
<dbReference type="KEGG" id="qsa:O6P43_029997"/>
<dbReference type="FunFam" id="2.40.70.10:FF:000016">
    <property type="entry name" value="Probable aspartic protease At2g35615"/>
    <property type="match status" value="1"/>
</dbReference>
<evidence type="ECO:0000256" key="5">
    <source>
        <dbReference type="ARBA" id="ARBA00022801"/>
    </source>
</evidence>
<keyword evidence="3" id="KW-0732">Signal</keyword>
<dbReference type="PANTHER" id="PTHR47967">
    <property type="entry name" value="OS07G0603500 PROTEIN-RELATED"/>
    <property type="match status" value="1"/>
</dbReference>
<keyword evidence="9" id="KW-1185">Reference proteome</keyword>
<dbReference type="InterPro" id="IPR032861">
    <property type="entry name" value="TAXi_N"/>
</dbReference>
<gene>
    <name evidence="8" type="ORF">O6P43_029997</name>
</gene>
<reference evidence="8" key="1">
    <citation type="journal article" date="2023" name="Science">
        <title>Elucidation of the pathway for biosynthesis of saponin adjuvants from the soapbark tree.</title>
        <authorList>
            <person name="Reed J."/>
            <person name="Orme A."/>
            <person name="El-Demerdash A."/>
            <person name="Owen C."/>
            <person name="Martin L.B.B."/>
            <person name="Misra R.C."/>
            <person name="Kikuchi S."/>
            <person name="Rejzek M."/>
            <person name="Martin A.C."/>
            <person name="Harkess A."/>
            <person name="Leebens-Mack J."/>
            <person name="Louveau T."/>
            <person name="Stephenson M.J."/>
            <person name="Osbourn A."/>
        </authorList>
    </citation>
    <scope>NUCLEOTIDE SEQUENCE</scope>
    <source>
        <strain evidence="8">S10</strain>
    </source>
</reference>
<evidence type="ECO:0000256" key="6">
    <source>
        <dbReference type="ARBA" id="ARBA00023180"/>
    </source>
</evidence>